<dbReference type="GO" id="GO:0022857">
    <property type="term" value="F:transmembrane transporter activity"/>
    <property type="evidence" value="ECO:0007669"/>
    <property type="project" value="TreeGrafter"/>
</dbReference>
<dbReference type="GO" id="GO:0005886">
    <property type="term" value="C:plasma membrane"/>
    <property type="evidence" value="ECO:0007669"/>
    <property type="project" value="TreeGrafter"/>
</dbReference>
<protein>
    <submittedName>
        <fullName evidence="7">CNNM transmembrane domain-containing protein</fullName>
    </submittedName>
</protein>
<keyword evidence="2 3" id="KW-1133">Transmembrane helix</keyword>
<evidence type="ECO:0000256" key="2">
    <source>
        <dbReference type="PROSITE-ProRule" id="PRU01193"/>
    </source>
</evidence>
<keyword evidence="6" id="KW-1185">Reference proteome</keyword>
<reference evidence="7" key="1">
    <citation type="submission" date="2016-06" db="UniProtKB">
        <authorList>
            <consortium name="WormBaseParasite"/>
        </authorList>
    </citation>
    <scope>IDENTIFICATION</scope>
</reference>
<dbReference type="InterPro" id="IPR046342">
    <property type="entry name" value="CBS_dom_sf"/>
</dbReference>
<evidence type="ECO:0000313" key="6">
    <source>
        <dbReference type="Proteomes" id="UP000050794"/>
    </source>
</evidence>
<dbReference type="InterPro" id="IPR045095">
    <property type="entry name" value="ACDP"/>
</dbReference>
<feature type="transmembrane region" description="Helical" evidence="3">
    <location>
        <begin position="210"/>
        <end position="233"/>
    </location>
</feature>
<evidence type="ECO:0000256" key="1">
    <source>
        <dbReference type="ARBA" id="ARBA00023065"/>
    </source>
</evidence>
<name>A0A183URF0_TOXCA</name>
<dbReference type="GO" id="GO:0006811">
    <property type="term" value="P:monoatomic ion transport"/>
    <property type="evidence" value="ECO:0007669"/>
    <property type="project" value="UniProtKB-KW"/>
</dbReference>
<sequence>MNGLRMFTISPSDHYSTKIVPDLNDTWLPHDGETLKQYPHPLHISFGTVDKHIRSSLSSLKRLFAHCHGMILRTAICLSQYKLLLTFRKHHWYYSEELDRRLLLQLSSKVGEPFVLFGEYTSQIRSVRLSSDMECSKLKENISQVVPVRILKAFSNCILQCETLPINEVVERPLQVCVEPPSDRRVAHLPFTQILFEETESHILPLYIEIPIIVACAMLSCIFSGLTTGLMALSTDDLVLISEGSEDVNERQYATNILPLRENGNFLLCSIVFGNTFTNCITTLLINDLSKNVNPEIAQLLVALIIPTLIITIFGEIVPQAVCSNHGLVIGSRTRYLTIFFMVLFCPISYPISRFLDVVVGVEGRDVYDRKTLRRVFETAAKKHMAERKMMDVETTDLVLAAIDFPEKIVMSVMTPIDKIFMLSDGSVIDNALLKTIAAKGRTRIPIYKGKDRETIVGVLNMKDLLPFCQSSKLKVGTVAQLWQRSSRFRFALGGTRVMQLMIEMKNGVRIAMVVKFDDRRRDYVVMGLLTLEDVVEEVVGEIMDEKDAKMSKQSRISQWKKTMIADL</sequence>
<accession>A0A183URF0</accession>
<dbReference type="PROSITE" id="PS51846">
    <property type="entry name" value="CNNM"/>
    <property type="match status" value="1"/>
</dbReference>
<feature type="transmembrane region" description="Helical" evidence="3">
    <location>
        <begin position="336"/>
        <end position="353"/>
    </location>
</feature>
<dbReference type="SUPFAM" id="SSF54631">
    <property type="entry name" value="CBS-domain pair"/>
    <property type="match status" value="1"/>
</dbReference>
<dbReference type="PANTHER" id="PTHR12064">
    <property type="entry name" value="METAL TRANSPORTER CNNM"/>
    <property type="match status" value="1"/>
</dbReference>
<evidence type="ECO:0000256" key="3">
    <source>
        <dbReference type="SAM" id="Phobius"/>
    </source>
</evidence>
<dbReference type="Proteomes" id="UP000050794">
    <property type="component" value="Unassembled WGS sequence"/>
</dbReference>
<dbReference type="Gene3D" id="3.10.580.10">
    <property type="entry name" value="CBS-domain"/>
    <property type="match status" value="1"/>
</dbReference>
<dbReference type="PANTHER" id="PTHR12064:SF4">
    <property type="entry name" value="METAL TRANSPORTER CNNM-4"/>
    <property type="match status" value="1"/>
</dbReference>
<dbReference type="InterPro" id="IPR002550">
    <property type="entry name" value="CNNM"/>
</dbReference>
<organism evidence="6 7">
    <name type="scientific">Toxocara canis</name>
    <name type="common">Canine roundworm</name>
    <dbReference type="NCBI Taxonomy" id="6265"/>
    <lineage>
        <taxon>Eukaryota</taxon>
        <taxon>Metazoa</taxon>
        <taxon>Ecdysozoa</taxon>
        <taxon>Nematoda</taxon>
        <taxon>Chromadorea</taxon>
        <taxon>Rhabditida</taxon>
        <taxon>Spirurina</taxon>
        <taxon>Ascaridomorpha</taxon>
        <taxon>Ascaridoidea</taxon>
        <taxon>Toxocaridae</taxon>
        <taxon>Toxocara</taxon>
    </lineage>
</organism>
<proteinExistence type="predicted"/>
<feature type="transmembrane region" description="Helical" evidence="3">
    <location>
        <begin position="266"/>
        <end position="285"/>
    </location>
</feature>
<feature type="transmembrane region" description="Helical" evidence="3">
    <location>
        <begin position="297"/>
        <end position="315"/>
    </location>
</feature>
<keyword evidence="1" id="KW-0406">Ion transport</keyword>
<dbReference type="GO" id="GO:0010960">
    <property type="term" value="P:magnesium ion homeostasis"/>
    <property type="evidence" value="ECO:0007669"/>
    <property type="project" value="InterPro"/>
</dbReference>
<reference evidence="5 6" key="2">
    <citation type="submission" date="2018-11" db="EMBL/GenBank/DDBJ databases">
        <authorList>
            <consortium name="Pathogen Informatics"/>
        </authorList>
    </citation>
    <scope>NUCLEOTIDE SEQUENCE [LARGE SCALE GENOMIC DNA]</scope>
</reference>
<feature type="domain" description="CNNM transmembrane" evidence="4">
    <location>
        <begin position="202"/>
        <end position="398"/>
    </location>
</feature>
<dbReference type="Pfam" id="PF01595">
    <property type="entry name" value="CNNM"/>
    <property type="match status" value="1"/>
</dbReference>
<dbReference type="WBParaSite" id="TCNE_0001107001-mRNA-1">
    <property type="protein sequence ID" value="TCNE_0001107001-mRNA-1"/>
    <property type="gene ID" value="TCNE_0001107001"/>
</dbReference>
<evidence type="ECO:0000313" key="5">
    <source>
        <dbReference type="EMBL" id="VDM42391.1"/>
    </source>
</evidence>
<keyword evidence="2 3" id="KW-0472">Membrane</keyword>
<evidence type="ECO:0000259" key="4">
    <source>
        <dbReference type="PROSITE" id="PS51846"/>
    </source>
</evidence>
<keyword evidence="2 3" id="KW-0812">Transmembrane</keyword>
<gene>
    <name evidence="5" type="ORF">TCNE_LOCUS11070</name>
</gene>
<dbReference type="AlphaFoldDB" id="A0A183URF0"/>
<evidence type="ECO:0000313" key="7">
    <source>
        <dbReference type="WBParaSite" id="TCNE_0001107001-mRNA-1"/>
    </source>
</evidence>
<dbReference type="EMBL" id="UYWY01020728">
    <property type="protein sequence ID" value="VDM42391.1"/>
    <property type="molecule type" value="Genomic_DNA"/>
</dbReference>
<keyword evidence="1" id="KW-0813">Transport</keyword>